<keyword evidence="2" id="KW-1185">Reference proteome</keyword>
<sequence length="165" mass="17480">MRPFSCSVAKTLATESPQFSTPHCTADAPRNSLDAETVIILQPPPAPEGCSAIHNEVHSEVVCVVSGRTASVQLQSTGAPGRDSSVVEVIISPPGEETTEVGNMFTVERVWSYTSVTFTDNRVHSCPDAIVLSTHTLWAGNDAGAPRCVLQALKRKTASSVAMSE</sequence>
<accession>A0AAV4M846</accession>
<organism evidence="1 2">
    <name type="scientific">Caerostris extrusa</name>
    <name type="common">Bark spider</name>
    <name type="synonym">Caerostris bankana</name>
    <dbReference type="NCBI Taxonomy" id="172846"/>
    <lineage>
        <taxon>Eukaryota</taxon>
        <taxon>Metazoa</taxon>
        <taxon>Ecdysozoa</taxon>
        <taxon>Arthropoda</taxon>
        <taxon>Chelicerata</taxon>
        <taxon>Arachnida</taxon>
        <taxon>Araneae</taxon>
        <taxon>Araneomorphae</taxon>
        <taxon>Entelegynae</taxon>
        <taxon>Araneoidea</taxon>
        <taxon>Araneidae</taxon>
        <taxon>Caerostris</taxon>
    </lineage>
</organism>
<proteinExistence type="predicted"/>
<reference evidence="1 2" key="1">
    <citation type="submission" date="2021-06" db="EMBL/GenBank/DDBJ databases">
        <title>Caerostris extrusa draft genome.</title>
        <authorList>
            <person name="Kono N."/>
            <person name="Arakawa K."/>
        </authorList>
    </citation>
    <scope>NUCLEOTIDE SEQUENCE [LARGE SCALE GENOMIC DNA]</scope>
</reference>
<evidence type="ECO:0000313" key="2">
    <source>
        <dbReference type="Proteomes" id="UP001054945"/>
    </source>
</evidence>
<dbReference type="Proteomes" id="UP001054945">
    <property type="component" value="Unassembled WGS sequence"/>
</dbReference>
<dbReference type="AlphaFoldDB" id="A0AAV4M846"/>
<evidence type="ECO:0000313" key="1">
    <source>
        <dbReference type="EMBL" id="GIX68297.1"/>
    </source>
</evidence>
<comment type="caution">
    <text evidence="1">The sequence shown here is derived from an EMBL/GenBank/DDBJ whole genome shotgun (WGS) entry which is preliminary data.</text>
</comment>
<dbReference type="EMBL" id="BPLR01001949">
    <property type="protein sequence ID" value="GIX68297.1"/>
    <property type="molecule type" value="Genomic_DNA"/>
</dbReference>
<name>A0AAV4M846_CAEEX</name>
<protein>
    <submittedName>
        <fullName evidence="1">Uncharacterized protein</fullName>
    </submittedName>
</protein>
<gene>
    <name evidence="1" type="ORF">CEXT_325751</name>
</gene>